<dbReference type="EMBL" id="GBRH01189300">
    <property type="protein sequence ID" value="JAE08596.1"/>
    <property type="molecule type" value="Transcribed_RNA"/>
</dbReference>
<organism evidence="1">
    <name type="scientific">Arundo donax</name>
    <name type="common">Giant reed</name>
    <name type="synonym">Donax arundinaceus</name>
    <dbReference type="NCBI Taxonomy" id="35708"/>
    <lineage>
        <taxon>Eukaryota</taxon>
        <taxon>Viridiplantae</taxon>
        <taxon>Streptophyta</taxon>
        <taxon>Embryophyta</taxon>
        <taxon>Tracheophyta</taxon>
        <taxon>Spermatophyta</taxon>
        <taxon>Magnoliopsida</taxon>
        <taxon>Liliopsida</taxon>
        <taxon>Poales</taxon>
        <taxon>Poaceae</taxon>
        <taxon>PACMAD clade</taxon>
        <taxon>Arundinoideae</taxon>
        <taxon>Arundineae</taxon>
        <taxon>Arundo</taxon>
    </lineage>
</organism>
<reference evidence="1" key="2">
    <citation type="journal article" date="2015" name="Data Brief">
        <title>Shoot transcriptome of the giant reed, Arundo donax.</title>
        <authorList>
            <person name="Barrero R.A."/>
            <person name="Guerrero F.D."/>
            <person name="Moolhuijzen P."/>
            <person name="Goolsby J.A."/>
            <person name="Tidwell J."/>
            <person name="Bellgard S.E."/>
            <person name="Bellgard M.I."/>
        </authorList>
    </citation>
    <scope>NUCLEOTIDE SEQUENCE</scope>
    <source>
        <tissue evidence="1">Shoot tissue taken approximately 20 cm above the soil surface</tissue>
    </source>
</reference>
<protein>
    <submittedName>
        <fullName evidence="1">Uncharacterized protein</fullName>
    </submittedName>
</protein>
<accession>A0A0A9FET9</accession>
<reference evidence="1" key="1">
    <citation type="submission" date="2014-09" db="EMBL/GenBank/DDBJ databases">
        <authorList>
            <person name="Magalhaes I.L.F."/>
            <person name="Oliveira U."/>
            <person name="Santos F.R."/>
            <person name="Vidigal T.H.D.A."/>
            <person name="Brescovit A.D."/>
            <person name="Santos A.J."/>
        </authorList>
    </citation>
    <scope>NUCLEOTIDE SEQUENCE</scope>
    <source>
        <tissue evidence="1">Shoot tissue taken approximately 20 cm above the soil surface</tissue>
    </source>
</reference>
<dbReference type="AlphaFoldDB" id="A0A0A9FET9"/>
<sequence>MTNQNRFLKRSLVHSKSKFQYNPEWINILEGSQGSYLWV</sequence>
<proteinExistence type="predicted"/>
<name>A0A0A9FET9_ARUDO</name>
<evidence type="ECO:0000313" key="1">
    <source>
        <dbReference type="EMBL" id="JAE08596.1"/>
    </source>
</evidence>